<reference evidence="3 4" key="1">
    <citation type="submission" date="2015-01" db="EMBL/GenBank/DDBJ databases">
        <title>Erwinia tracheiphila.</title>
        <authorList>
            <person name="Shapiro L.R."/>
        </authorList>
    </citation>
    <scope>NUCLEOTIDE SEQUENCE [LARGE SCALE GENOMIC DNA]</scope>
    <source>
        <strain evidence="3 4">BuffGH</strain>
    </source>
</reference>
<evidence type="ECO:0000259" key="2">
    <source>
        <dbReference type="Pfam" id="PF21934"/>
    </source>
</evidence>
<dbReference type="InterPro" id="IPR012843">
    <property type="entry name" value="YscD"/>
</dbReference>
<dbReference type="AlphaFoldDB" id="A0A0M2K9L7"/>
<organism evidence="3 4">
    <name type="scientific">Erwinia tracheiphila</name>
    <dbReference type="NCBI Taxonomy" id="65700"/>
    <lineage>
        <taxon>Bacteria</taxon>
        <taxon>Pseudomonadati</taxon>
        <taxon>Pseudomonadota</taxon>
        <taxon>Gammaproteobacteria</taxon>
        <taxon>Enterobacterales</taxon>
        <taxon>Erwiniaceae</taxon>
        <taxon>Erwinia</taxon>
    </lineage>
</organism>
<comment type="caution">
    <text evidence="3">The sequence shown here is derived from an EMBL/GenBank/DDBJ whole genome shotgun (WGS) entry which is preliminary data.</text>
</comment>
<dbReference type="NCBIfam" id="TIGR02500">
    <property type="entry name" value="type_III_yscD"/>
    <property type="match status" value="1"/>
</dbReference>
<dbReference type="RefSeq" id="WP_016191012.1">
    <property type="nucleotide sequence ID" value="NZ_CP089932.1"/>
</dbReference>
<evidence type="ECO:0000313" key="3">
    <source>
        <dbReference type="EMBL" id="KKF36080.1"/>
    </source>
</evidence>
<accession>A0A0M2K9L7</accession>
<dbReference type="STRING" id="65700.SY86_12655"/>
<name>A0A0M2K9L7_9GAMM</name>
<dbReference type="PATRIC" id="fig|65700.7.peg.3187"/>
<dbReference type="SUPFAM" id="SSF49879">
    <property type="entry name" value="SMAD/FHA domain"/>
    <property type="match status" value="1"/>
</dbReference>
<proteinExistence type="predicted"/>
<dbReference type="EMBL" id="JXNU01000003">
    <property type="protein sequence ID" value="KKF36080.1"/>
    <property type="molecule type" value="Genomic_DNA"/>
</dbReference>
<dbReference type="InterPro" id="IPR008984">
    <property type="entry name" value="SMAD_FHA_dom_sf"/>
</dbReference>
<feature type="domain" description="YscD-like Bon-like" evidence="2">
    <location>
        <begin position="184"/>
        <end position="245"/>
    </location>
</feature>
<dbReference type="CDD" id="cd00060">
    <property type="entry name" value="FHA"/>
    <property type="match status" value="1"/>
</dbReference>
<evidence type="ECO:0000313" key="4">
    <source>
        <dbReference type="Proteomes" id="UP000033924"/>
    </source>
</evidence>
<protein>
    <submittedName>
        <fullName evidence="3">Type III secretion protein</fullName>
    </submittedName>
</protein>
<dbReference type="Proteomes" id="UP000033924">
    <property type="component" value="Unassembled WGS sequence"/>
</dbReference>
<gene>
    <name evidence="3" type="ORF">SY86_12655</name>
</gene>
<dbReference type="InterPro" id="IPR053946">
    <property type="entry name" value="YscD_ppl_3rd"/>
</dbReference>
<feature type="domain" description="YscD cytoplasmic" evidence="1">
    <location>
        <begin position="5"/>
        <end position="94"/>
    </location>
</feature>
<dbReference type="Pfam" id="PF21934">
    <property type="entry name" value="Yop-YscD_ppl_3rd"/>
    <property type="match status" value="1"/>
</dbReference>
<dbReference type="Gene3D" id="2.60.200.20">
    <property type="match status" value="1"/>
</dbReference>
<evidence type="ECO:0000259" key="1">
    <source>
        <dbReference type="Pfam" id="PF16697"/>
    </source>
</evidence>
<keyword evidence="4" id="KW-1185">Reference proteome</keyword>
<dbReference type="InterPro" id="IPR032030">
    <property type="entry name" value="YscD_cytoplasmic_dom"/>
</dbReference>
<dbReference type="Pfam" id="PF16697">
    <property type="entry name" value="Yop-YscD_cpl"/>
    <property type="match status" value="1"/>
</dbReference>
<sequence>MHELRVLTGLHRGAALPLSGEQWWIGAAEDADLALYDPGIKDRHCQLLKTLHGWAVKALEGPLNDNEGRRCEELTDLKPGTAFALGHIWLSIVSAATPWPEEPVEAVQEEAAEPTLAETAEVPSAVEPTRSVKEPLPLWVKAIYLLLALLLVMMLESWLFNASEASPSAPPAPGKPPLAGVDRTRRILTSMLLDRGLDKRVTLTSDKNNITMTGNLSDEDNQRLQRMMRTLYHHYDVRQIIHNEASTISSHLPFNIVQITSGPHANIVTDGGQRIFIGDEVDQLRLVAINTDSIEFAGRESIRVKW</sequence>